<feature type="domain" description="Cytidylate kinase" evidence="16">
    <location>
        <begin position="325"/>
        <end position="544"/>
    </location>
</feature>
<protein>
    <recommendedName>
        <fullName evidence="15">Bifunctional pantoate ligase/cytidylate kinase</fullName>
    </recommendedName>
    <domain>
        <recommendedName>
            <fullName evidence="15">Pantothenate synthetase</fullName>
            <shortName evidence="15">PS</shortName>
            <ecNumber evidence="15">6.3.2.1</ecNumber>
        </recommendedName>
        <alternativeName>
            <fullName evidence="15">Pantoate--beta-alanine ligase</fullName>
        </alternativeName>
        <alternativeName>
            <fullName evidence="15">Pantoate-activating enzyme</fullName>
        </alternativeName>
    </domain>
    <domain>
        <recommendedName>
            <fullName evidence="15">Cytidylate kinase</fullName>
            <shortName evidence="15">CK</shortName>
            <ecNumber evidence="15">2.7.4.25</ecNumber>
        </recommendedName>
        <alternativeName>
            <fullName evidence="15">Cytidine monophosphate kinase</fullName>
            <shortName evidence="15">CMP kinase</shortName>
        </alternativeName>
    </domain>
</protein>
<keyword evidence="5 15" id="KW-0436">Ligase</keyword>
<evidence type="ECO:0000256" key="15">
    <source>
        <dbReference type="HAMAP-Rule" id="MF_01349"/>
    </source>
</evidence>
<dbReference type="PANTHER" id="PTHR21299:SF2">
    <property type="entry name" value="CYTIDYLATE KINASE"/>
    <property type="match status" value="1"/>
</dbReference>
<evidence type="ECO:0000313" key="18">
    <source>
        <dbReference type="Proteomes" id="UP000249794"/>
    </source>
</evidence>
<dbReference type="HAMAP" id="MF_00158">
    <property type="entry name" value="PanC"/>
    <property type="match status" value="1"/>
</dbReference>
<comment type="similarity">
    <text evidence="15">In the C-terminal section; belongs to the cytidylate kinase family. Type 1 subfamily.</text>
</comment>
<evidence type="ECO:0000256" key="13">
    <source>
        <dbReference type="ARBA" id="ARBA00048258"/>
    </source>
</evidence>
<dbReference type="Gene3D" id="3.40.50.300">
    <property type="entry name" value="P-loop containing nucleotide triphosphate hydrolases"/>
    <property type="match status" value="1"/>
</dbReference>
<dbReference type="Pfam" id="PF02569">
    <property type="entry name" value="Pantoate_ligase"/>
    <property type="match status" value="1"/>
</dbReference>
<dbReference type="NCBIfam" id="TIGR00017">
    <property type="entry name" value="cmk"/>
    <property type="match status" value="1"/>
</dbReference>
<comment type="catalytic activity">
    <reaction evidence="13 15">
        <text>(R)-pantoate + beta-alanine + ATP = (R)-pantothenate + AMP + diphosphate + H(+)</text>
        <dbReference type="Rhea" id="RHEA:10912"/>
        <dbReference type="ChEBI" id="CHEBI:15378"/>
        <dbReference type="ChEBI" id="CHEBI:15980"/>
        <dbReference type="ChEBI" id="CHEBI:29032"/>
        <dbReference type="ChEBI" id="CHEBI:30616"/>
        <dbReference type="ChEBI" id="CHEBI:33019"/>
        <dbReference type="ChEBI" id="CHEBI:57966"/>
        <dbReference type="ChEBI" id="CHEBI:456215"/>
        <dbReference type="EC" id="6.3.2.1"/>
    </reaction>
</comment>
<keyword evidence="11 15" id="KW-0511">Multifunctional enzyme</keyword>
<evidence type="ECO:0000256" key="14">
    <source>
        <dbReference type="ARBA" id="ARBA00048478"/>
    </source>
</evidence>
<dbReference type="Proteomes" id="UP000249794">
    <property type="component" value="Unassembled WGS sequence"/>
</dbReference>
<dbReference type="InterPro" id="IPR004821">
    <property type="entry name" value="Cyt_trans-like"/>
</dbReference>
<dbReference type="GO" id="GO:0005524">
    <property type="term" value="F:ATP binding"/>
    <property type="evidence" value="ECO:0007669"/>
    <property type="project" value="UniProtKB-UniRule"/>
</dbReference>
<evidence type="ECO:0000256" key="1">
    <source>
        <dbReference type="ARBA" id="ARBA00004990"/>
    </source>
</evidence>
<evidence type="ECO:0000259" key="16">
    <source>
        <dbReference type="Pfam" id="PF02224"/>
    </source>
</evidence>
<keyword evidence="8 15" id="KW-0547">Nucleotide-binding</keyword>
<feature type="active site" description="Proton donor" evidence="15">
    <location>
        <position position="39"/>
    </location>
</feature>
<dbReference type="NCBIfam" id="NF010004">
    <property type="entry name" value="PRK13477.1"/>
    <property type="match status" value="1"/>
</dbReference>
<evidence type="ECO:0000256" key="3">
    <source>
        <dbReference type="ARBA" id="ARBA00009427"/>
    </source>
</evidence>
<dbReference type="HAMAP" id="MF_01349">
    <property type="entry name" value="PanCY"/>
    <property type="match status" value="1"/>
</dbReference>
<dbReference type="InterPro" id="IPR003136">
    <property type="entry name" value="Cytidylate_kin"/>
</dbReference>
<dbReference type="Gene3D" id="3.30.1300.10">
    <property type="entry name" value="Pantoate-beta-alanine ligase, C-terminal domain"/>
    <property type="match status" value="1"/>
</dbReference>
<comment type="caution">
    <text evidence="17">The sequence shown here is derived from an EMBL/GenBank/DDBJ whole genome shotgun (WGS) entry which is preliminary data.</text>
</comment>
<dbReference type="GO" id="GO:0036430">
    <property type="term" value="F:CMP kinase activity"/>
    <property type="evidence" value="ECO:0007669"/>
    <property type="project" value="RHEA"/>
</dbReference>
<evidence type="ECO:0000256" key="5">
    <source>
        <dbReference type="ARBA" id="ARBA00022598"/>
    </source>
</evidence>
<dbReference type="PANTHER" id="PTHR21299">
    <property type="entry name" value="CYTIDYLATE KINASE/PANTOATE-BETA-ALANINE LIGASE"/>
    <property type="match status" value="1"/>
</dbReference>
<reference evidence="17 18" key="2">
    <citation type="submission" date="2018-06" db="EMBL/GenBank/DDBJ databases">
        <title>Metagenomic assembly of (sub)arctic Cyanobacteria and their associated microbiome from non-axenic cultures.</title>
        <authorList>
            <person name="Baurain D."/>
        </authorList>
    </citation>
    <scope>NUCLEOTIDE SEQUENCE [LARGE SCALE GENOMIC DNA]</scope>
    <source>
        <strain evidence="17">ULC027bin1</strain>
    </source>
</reference>
<keyword evidence="9 15" id="KW-0418">Kinase</keyword>
<feature type="binding site" evidence="15">
    <location>
        <begin position="192"/>
        <end position="195"/>
    </location>
    <ligand>
        <name>ATP</name>
        <dbReference type="ChEBI" id="CHEBI:30616"/>
    </ligand>
</feature>
<dbReference type="SUPFAM" id="SSF52540">
    <property type="entry name" value="P-loop containing nucleoside triphosphate hydrolases"/>
    <property type="match status" value="1"/>
</dbReference>
<dbReference type="CDD" id="cd02020">
    <property type="entry name" value="CMPK"/>
    <property type="match status" value="1"/>
</dbReference>
<feature type="binding site" evidence="15">
    <location>
        <position position="184"/>
    </location>
    <ligand>
        <name>ATP</name>
        <dbReference type="ChEBI" id="CHEBI:30616"/>
    </ligand>
</feature>
<dbReference type="HAMAP" id="MF_00238">
    <property type="entry name" value="Cytidyl_kinase_type1"/>
    <property type="match status" value="1"/>
</dbReference>
<dbReference type="GO" id="GO:0015949">
    <property type="term" value="P:nucleobase-containing small molecule interconversion"/>
    <property type="evidence" value="ECO:0007669"/>
    <property type="project" value="TreeGrafter"/>
</dbReference>
<comment type="catalytic activity">
    <reaction evidence="14 15">
        <text>CMP + ATP = CDP + ADP</text>
        <dbReference type="Rhea" id="RHEA:11600"/>
        <dbReference type="ChEBI" id="CHEBI:30616"/>
        <dbReference type="ChEBI" id="CHEBI:58069"/>
        <dbReference type="ChEBI" id="CHEBI:60377"/>
        <dbReference type="ChEBI" id="CHEBI:456216"/>
        <dbReference type="EC" id="2.7.4.25"/>
    </reaction>
</comment>
<dbReference type="Pfam" id="PF02224">
    <property type="entry name" value="Cytidylate_kin"/>
    <property type="match status" value="1"/>
</dbReference>
<dbReference type="EMBL" id="QBMP01000117">
    <property type="protein sequence ID" value="PZO54190.1"/>
    <property type="molecule type" value="Genomic_DNA"/>
</dbReference>
<comment type="subcellular location">
    <subcellularLocation>
        <location evidence="15">Cytoplasm</location>
    </subcellularLocation>
</comment>
<evidence type="ECO:0000256" key="8">
    <source>
        <dbReference type="ARBA" id="ARBA00022741"/>
    </source>
</evidence>
<dbReference type="CDD" id="cd00560">
    <property type="entry name" value="PanC"/>
    <property type="match status" value="1"/>
</dbReference>
<dbReference type="InterPro" id="IPR024894">
    <property type="entry name" value="Pantoate_ligase/cytidylate_kin"/>
</dbReference>
<evidence type="ECO:0000256" key="12">
    <source>
        <dbReference type="ARBA" id="ARBA00047615"/>
    </source>
</evidence>
<keyword evidence="10 15" id="KW-0067">ATP-binding</keyword>
<evidence type="ECO:0000256" key="4">
    <source>
        <dbReference type="ARBA" id="ARBA00022490"/>
    </source>
</evidence>
<comment type="catalytic activity">
    <reaction evidence="12 15">
        <text>dCMP + ATP = dCDP + ADP</text>
        <dbReference type="Rhea" id="RHEA:25094"/>
        <dbReference type="ChEBI" id="CHEBI:30616"/>
        <dbReference type="ChEBI" id="CHEBI:57566"/>
        <dbReference type="ChEBI" id="CHEBI:58593"/>
        <dbReference type="ChEBI" id="CHEBI:456216"/>
        <dbReference type="EC" id="2.7.4.25"/>
    </reaction>
</comment>
<dbReference type="InterPro" id="IPR027417">
    <property type="entry name" value="P-loop_NTPase"/>
</dbReference>
<keyword evidence="4 15" id="KW-0963">Cytoplasm</keyword>
<evidence type="ECO:0000256" key="9">
    <source>
        <dbReference type="ARBA" id="ARBA00022777"/>
    </source>
</evidence>
<dbReference type="GO" id="GO:0006220">
    <property type="term" value="P:pyrimidine nucleotide metabolic process"/>
    <property type="evidence" value="ECO:0007669"/>
    <property type="project" value="UniProtKB-UniRule"/>
</dbReference>
<comment type="similarity">
    <text evidence="3">Belongs to the cytidylate kinase family. Type 1 subfamily.</text>
</comment>
<keyword evidence="7 15" id="KW-0808">Transferase</keyword>
<comment type="function">
    <text evidence="15">Catalyzes the condensation of pantoate with beta-alanine in an ATP-dependent reaction via a pantoyl-adenylate intermediate.</text>
</comment>
<dbReference type="NCBIfam" id="TIGR00018">
    <property type="entry name" value="panC"/>
    <property type="match status" value="1"/>
</dbReference>
<name>A0A2W4XAL6_9CYAN</name>
<feature type="binding site" evidence="15">
    <location>
        <position position="63"/>
    </location>
    <ligand>
        <name>beta-alanine</name>
        <dbReference type="ChEBI" id="CHEBI:57966"/>
    </ligand>
</feature>
<dbReference type="EC" id="6.3.2.1" evidence="15"/>
<comment type="similarity">
    <text evidence="2">Belongs to the pantothenate synthetase family.</text>
</comment>
<evidence type="ECO:0000313" key="17">
    <source>
        <dbReference type="EMBL" id="PZO54190.1"/>
    </source>
</evidence>
<keyword evidence="6 15" id="KW-0566">Pantothenate biosynthesis</keyword>
<feature type="binding site" evidence="15">
    <location>
        <begin position="155"/>
        <end position="158"/>
    </location>
    <ligand>
        <name>ATP</name>
        <dbReference type="ChEBI" id="CHEBI:30616"/>
    </ligand>
</feature>
<dbReference type="InterPro" id="IPR014729">
    <property type="entry name" value="Rossmann-like_a/b/a_fold"/>
</dbReference>
<dbReference type="EC" id="2.7.4.25" evidence="15"/>
<dbReference type="SUPFAM" id="SSF52374">
    <property type="entry name" value="Nucleotidylyl transferase"/>
    <property type="match status" value="1"/>
</dbReference>
<dbReference type="GO" id="GO:0036431">
    <property type="term" value="F:dCMP kinase activity"/>
    <property type="evidence" value="ECO:0007669"/>
    <property type="project" value="InterPro"/>
</dbReference>
<dbReference type="GO" id="GO:0004592">
    <property type="term" value="F:pantoate-beta-alanine ligase activity"/>
    <property type="evidence" value="ECO:0007669"/>
    <property type="project" value="UniProtKB-UniRule"/>
</dbReference>
<comment type="function">
    <text evidence="15">Catalyzes the transfer of a phosphate group from ATP to either CMP or dCMP to form CDP or dCDP and ADP, respectively.</text>
</comment>
<comment type="pathway">
    <text evidence="1 15">Cofactor biosynthesis; (R)-pantothenate biosynthesis; (R)-pantothenate from (R)-pantoate and beta-alanine: step 1/1.</text>
</comment>
<dbReference type="InterPro" id="IPR042176">
    <property type="entry name" value="Pantoate_ligase_C"/>
</dbReference>
<organism evidence="17 18">
    <name type="scientific">Phormidesmis priestleyi</name>
    <dbReference type="NCBI Taxonomy" id="268141"/>
    <lineage>
        <taxon>Bacteria</taxon>
        <taxon>Bacillati</taxon>
        <taxon>Cyanobacteriota</taxon>
        <taxon>Cyanophyceae</taxon>
        <taxon>Leptolyngbyales</taxon>
        <taxon>Leptolyngbyaceae</taxon>
        <taxon>Phormidesmis</taxon>
    </lineage>
</organism>
<dbReference type="UniPathway" id="UPA00028">
    <property type="reaction ID" value="UER00005"/>
</dbReference>
<evidence type="ECO:0000256" key="6">
    <source>
        <dbReference type="ARBA" id="ARBA00022655"/>
    </source>
</evidence>
<dbReference type="GO" id="GO:0005829">
    <property type="term" value="C:cytosol"/>
    <property type="evidence" value="ECO:0007669"/>
    <property type="project" value="TreeGrafter"/>
</dbReference>
<evidence type="ECO:0000256" key="10">
    <source>
        <dbReference type="ARBA" id="ARBA00022840"/>
    </source>
</evidence>
<dbReference type="InterPro" id="IPR003721">
    <property type="entry name" value="Pantoate_ligase"/>
</dbReference>
<evidence type="ECO:0000256" key="11">
    <source>
        <dbReference type="ARBA" id="ARBA00023268"/>
    </source>
</evidence>
<sequence>MQLLNTVTELRHYLTCALIQRSGQTVGLVPTMGALHAGHLSLIARSRQINDIVVVSIFVNPLQFGPNEDLDRYPRSEQADQALCQSAGVDVLFMPSPEELYGSAQPDLSTVTQVVPPPSMTRTLCGRSRPGHFQGVATVVTKLLNIVRPTHAFFGQKDAQQVAILRRLRRDLNLPGEIVVCPIVREPSGLAMSSRNRYLNAAQRQQATVLYRSLQAAQTAFQLGHRSQSVLLKAAEAVLQTEPAVILDYLALVHPDTLEPLQAIDTVGMMAIAAYIGKTDTSPSEQAIQQATGNSTRLLDNLVLEAAKAPVKAPDKEPSPRKPLVAIDGPAGAGKSTVARQIAHQLGLLYLDTGAMYRALTWFALQHQVEVSDERAIADLLPQCQIQLIANIENDRPLPPKVLVNGQDVTDAIRTAAVTSQVSAIAAHASVRSHLVQQQQQYGLCGGVVADGRDVGTQVFPDAELKIYLTASVQERAQRRYRDLAVAQQPLPDLSELTQAIAERDHKDSHRSVSPLRKATDAVEIVTDDYTAEQVIEKITHLYQQLTA</sequence>
<reference evidence="18" key="1">
    <citation type="submission" date="2018-04" db="EMBL/GenBank/DDBJ databases">
        <authorList>
            <person name="Cornet L."/>
        </authorList>
    </citation>
    <scope>NUCLEOTIDE SEQUENCE [LARGE SCALE GENOMIC DNA]</scope>
</reference>
<evidence type="ECO:0000256" key="2">
    <source>
        <dbReference type="ARBA" id="ARBA00009256"/>
    </source>
</evidence>
<gene>
    <name evidence="15" type="primary">panC/cmk</name>
    <name evidence="17" type="ORF">DCF15_11950</name>
</gene>
<dbReference type="AlphaFoldDB" id="A0A2W4XAL6"/>
<dbReference type="Gene3D" id="3.40.50.620">
    <property type="entry name" value="HUPs"/>
    <property type="match status" value="1"/>
</dbReference>
<evidence type="ECO:0000256" key="7">
    <source>
        <dbReference type="ARBA" id="ARBA00022679"/>
    </source>
</evidence>
<comment type="similarity">
    <text evidence="15">In the N-terminal section; belongs to the pantothenate synthetase family.</text>
</comment>
<dbReference type="GO" id="GO:0015940">
    <property type="term" value="P:pantothenate biosynthetic process"/>
    <property type="evidence" value="ECO:0007669"/>
    <property type="project" value="UniProtKB-UniRule"/>
</dbReference>
<feature type="binding site" evidence="15">
    <location>
        <position position="161"/>
    </location>
    <ligand>
        <name>(R)-pantoate</name>
        <dbReference type="ChEBI" id="CHEBI:15980"/>
    </ligand>
</feature>
<feature type="binding site" evidence="15">
    <location>
        <begin position="32"/>
        <end position="39"/>
    </location>
    <ligand>
        <name>ATP</name>
        <dbReference type="ChEBI" id="CHEBI:30616"/>
    </ligand>
</feature>
<accession>A0A2W4XAL6</accession>
<feature type="region of interest" description="Cytidylate kinase" evidence="15">
    <location>
        <begin position="286"/>
        <end position="548"/>
    </location>
</feature>
<dbReference type="InterPro" id="IPR011994">
    <property type="entry name" value="Cytidylate_kinase_dom"/>
</dbReference>
<feature type="binding site" evidence="15">
    <location>
        <position position="63"/>
    </location>
    <ligand>
        <name>(R)-pantoate</name>
        <dbReference type="ChEBI" id="CHEBI:15980"/>
    </ligand>
</feature>
<proteinExistence type="inferred from homology"/>
<feature type="region of interest" description="Pantoate--beta-alanine ligase" evidence="15">
    <location>
        <begin position="1"/>
        <end position="285"/>
    </location>
</feature>
<dbReference type="NCBIfam" id="TIGR00125">
    <property type="entry name" value="cyt_tran_rel"/>
    <property type="match status" value="1"/>
</dbReference>